<dbReference type="Proteomes" id="UP000481327">
    <property type="component" value="Unassembled WGS sequence"/>
</dbReference>
<accession>A0A7C9KWJ6</accession>
<name>A0A7C9KWJ6_9SPHN</name>
<reference evidence="1 2" key="1">
    <citation type="submission" date="2019-09" db="EMBL/GenBank/DDBJ databases">
        <title>Polymorphobacter sp. isolated from a lake in China.</title>
        <authorList>
            <person name="Liu Z."/>
        </authorList>
    </citation>
    <scope>NUCLEOTIDE SEQUENCE [LARGE SCALE GENOMIC DNA]</scope>
    <source>
        <strain evidence="1 2">D40P</strain>
    </source>
</reference>
<evidence type="ECO:0000313" key="1">
    <source>
        <dbReference type="EMBL" id="MQT16046.1"/>
    </source>
</evidence>
<sequence>MVKRSPCPAVAVPTYLGDATIFGAGGSADARNIDMVATITNVRETCLEGDEKLTTDISFDVVARRSETGPARTVSLPVFATIVQGGNLVVSKQMTNVTVSFAEGQARAIGSGGVRTNVARSATALSPELQAKINRKRKPTDPDAAVDPLADPQVRAALRAASFEVLLGFQLDDAGLAYNVTK</sequence>
<proteinExistence type="predicted"/>
<gene>
    <name evidence="1" type="ORF">F3168_02060</name>
</gene>
<organism evidence="1 2">
    <name type="scientific">Sandarakinorhabdus fusca</name>
    <dbReference type="NCBI Taxonomy" id="1439888"/>
    <lineage>
        <taxon>Bacteria</taxon>
        <taxon>Pseudomonadati</taxon>
        <taxon>Pseudomonadota</taxon>
        <taxon>Alphaproteobacteria</taxon>
        <taxon>Sphingomonadales</taxon>
        <taxon>Sphingosinicellaceae</taxon>
        <taxon>Sandarakinorhabdus</taxon>
    </lineage>
</organism>
<keyword evidence="2" id="KW-1185">Reference proteome</keyword>
<dbReference type="EMBL" id="WIOL01000001">
    <property type="protein sequence ID" value="MQT16046.1"/>
    <property type="molecule type" value="Genomic_DNA"/>
</dbReference>
<comment type="caution">
    <text evidence="1">The sequence shown here is derived from an EMBL/GenBank/DDBJ whole genome shotgun (WGS) entry which is preliminary data.</text>
</comment>
<dbReference type="OrthoDB" id="7425063at2"/>
<dbReference type="AlphaFoldDB" id="A0A7C9KWJ6"/>
<evidence type="ECO:0000313" key="2">
    <source>
        <dbReference type="Proteomes" id="UP000481327"/>
    </source>
</evidence>
<protein>
    <submittedName>
        <fullName evidence="1">Uncharacterized protein</fullName>
    </submittedName>
</protein>